<comment type="similarity">
    <text evidence="1">Belongs to the GST superfamily. HSP26 family.</text>
</comment>
<reference evidence="7" key="1">
    <citation type="submission" date="2019-08" db="EMBL/GenBank/DDBJ databases">
        <title>Reference gene set and small RNA set construction with multiple tissues from Davidia involucrata Baill.</title>
        <authorList>
            <person name="Yang H."/>
            <person name="Zhou C."/>
            <person name="Li G."/>
            <person name="Wang J."/>
            <person name="Gao P."/>
            <person name="Wang M."/>
            <person name="Wang R."/>
            <person name="Zhao Y."/>
        </authorList>
    </citation>
    <scope>NUCLEOTIDE SEQUENCE</scope>
    <source>
        <tissue evidence="7">Mixed with DoveR01_LX</tissue>
    </source>
</reference>
<dbReference type="GO" id="GO:0004364">
    <property type="term" value="F:glutathione transferase activity"/>
    <property type="evidence" value="ECO:0007669"/>
    <property type="project" value="UniProtKB-UniRule"/>
</dbReference>
<dbReference type="EMBL" id="GHES01005550">
    <property type="protein sequence ID" value="MPA36109.1"/>
    <property type="molecule type" value="Transcribed_RNA"/>
</dbReference>
<accession>A0A5B6YWR8</accession>
<dbReference type="InterPro" id="IPR036282">
    <property type="entry name" value="Glutathione-S-Trfase_C_sf"/>
</dbReference>
<dbReference type="EC" id="2.5.1.18" evidence="4"/>
<dbReference type="Pfam" id="PF02798">
    <property type="entry name" value="GST_N"/>
    <property type="match status" value="1"/>
</dbReference>
<comment type="catalytic activity">
    <reaction evidence="3 4">
        <text>RX + glutathione = an S-substituted glutathione + a halide anion + H(+)</text>
        <dbReference type="Rhea" id="RHEA:16437"/>
        <dbReference type="ChEBI" id="CHEBI:15378"/>
        <dbReference type="ChEBI" id="CHEBI:16042"/>
        <dbReference type="ChEBI" id="CHEBI:17792"/>
        <dbReference type="ChEBI" id="CHEBI:57925"/>
        <dbReference type="ChEBI" id="CHEBI:90779"/>
        <dbReference type="EC" id="2.5.1.18"/>
    </reaction>
</comment>
<evidence type="ECO:0000256" key="1">
    <source>
        <dbReference type="ARBA" id="ARBA00009929"/>
    </source>
</evidence>
<comment type="subcellular location">
    <subcellularLocation>
        <location evidence="4">Cytoplasm</location>
        <location evidence="4">Cytosol</location>
    </subcellularLocation>
</comment>
<dbReference type="PANTHER" id="PTHR11260:SF676">
    <property type="entry name" value="GLUTATHIONE S-TRANSFERASE U8"/>
    <property type="match status" value="1"/>
</dbReference>
<keyword evidence="4" id="KW-0963">Cytoplasm</keyword>
<name>A0A5B6YWR8_DAVIN</name>
<dbReference type="InterPro" id="IPR010987">
    <property type="entry name" value="Glutathione-S-Trfase_C-like"/>
</dbReference>
<dbReference type="InterPro" id="IPR045074">
    <property type="entry name" value="GST_C_Tau"/>
</dbReference>
<dbReference type="Gene3D" id="1.20.1050.10">
    <property type="match status" value="1"/>
</dbReference>
<dbReference type="SFLD" id="SFLDS00019">
    <property type="entry name" value="Glutathione_Transferase_(cytos"/>
    <property type="match status" value="1"/>
</dbReference>
<keyword evidence="2 4" id="KW-0808">Transferase</keyword>
<dbReference type="FunFam" id="1.20.1050.10:FF:000012">
    <property type="entry name" value="Tau class glutathione S-transferase"/>
    <property type="match status" value="1"/>
</dbReference>
<evidence type="ECO:0000256" key="2">
    <source>
        <dbReference type="ARBA" id="ARBA00022679"/>
    </source>
</evidence>
<dbReference type="InterPro" id="IPR045073">
    <property type="entry name" value="Omega/Tau-like"/>
</dbReference>
<dbReference type="SUPFAM" id="SSF47616">
    <property type="entry name" value="GST C-terminal domain-like"/>
    <property type="match status" value="1"/>
</dbReference>
<evidence type="ECO:0000259" key="5">
    <source>
        <dbReference type="PROSITE" id="PS50404"/>
    </source>
</evidence>
<dbReference type="SFLD" id="SFLDG00358">
    <property type="entry name" value="Main_(cytGST)"/>
    <property type="match status" value="1"/>
</dbReference>
<dbReference type="CDD" id="cd03185">
    <property type="entry name" value="GST_C_Tau"/>
    <property type="match status" value="1"/>
</dbReference>
<feature type="domain" description="GST N-terminal" evidence="5">
    <location>
        <begin position="4"/>
        <end position="83"/>
    </location>
</feature>
<dbReference type="InterPro" id="IPR040079">
    <property type="entry name" value="Glutathione_S-Trfase"/>
</dbReference>
<proteinExistence type="inferred from homology"/>
<evidence type="ECO:0000256" key="3">
    <source>
        <dbReference type="ARBA" id="ARBA00047960"/>
    </source>
</evidence>
<dbReference type="Pfam" id="PF13410">
    <property type="entry name" value="GST_C_2"/>
    <property type="match status" value="1"/>
</dbReference>
<evidence type="ECO:0000256" key="4">
    <source>
        <dbReference type="RuleBase" id="RU369102"/>
    </source>
</evidence>
<dbReference type="PANTHER" id="PTHR11260">
    <property type="entry name" value="GLUTATHIONE S-TRANSFERASE, GST, SUPERFAMILY, GST DOMAIN CONTAINING"/>
    <property type="match status" value="1"/>
</dbReference>
<organism evidence="7">
    <name type="scientific">Davidia involucrata</name>
    <name type="common">Dove tree</name>
    <dbReference type="NCBI Taxonomy" id="16924"/>
    <lineage>
        <taxon>Eukaryota</taxon>
        <taxon>Viridiplantae</taxon>
        <taxon>Streptophyta</taxon>
        <taxon>Embryophyta</taxon>
        <taxon>Tracheophyta</taxon>
        <taxon>Spermatophyta</taxon>
        <taxon>Magnoliopsida</taxon>
        <taxon>eudicotyledons</taxon>
        <taxon>Gunneridae</taxon>
        <taxon>Pentapetalae</taxon>
        <taxon>asterids</taxon>
        <taxon>Cornales</taxon>
        <taxon>Nyssaceae</taxon>
        <taxon>Davidia</taxon>
    </lineage>
</organism>
<protein>
    <recommendedName>
        <fullName evidence="4">Glutathione S-transferase</fullName>
        <ecNumber evidence="4">2.5.1.18</ecNumber>
    </recommendedName>
</protein>
<dbReference type="PROSITE" id="PS50405">
    <property type="entry name" value="GST_CTER"/>
    <property type="match status" value="1"/>
</dbReference>
<dbReference type="GO" id="GO:0005829">
    <property type="term" value="C:cytosol"/>
    <property type="evidence" value="ECO:0007669"/>
    <property type="project" value="UniProtKB-SubCell"/>
</dbReference>
<dbReference type="FunFam" id="3.40.30.10:FF:000014">
    <property type="entry name" value="Tau class glutathione S-transferase"/>
    <property type="match status" value="1"/>
</dbReference>
<dbReference type="PROSITE" id="PS50404">
    <property type="entry name" value="GST_NTER"/>
    <property type="match status" value="1"/>
</dbReference>
<dbReference type="SUPFAM" id="SSF52833">
    <property type="entry name" value="Thioredoxin-like"/>
    <property type="match status" value="1"/>
</dbReference>
<evidence type="ECO:0000259" key="6">
    <source>
        <dbReference type="PROSITE" id="PS50405"/>
    </source>
</evidence>
<dbReference type="GO" id="GO:0006749">
    <property type="term" value="P:glutathione metabolic process"/>
    <property type="evidence" value="ECO:0007669"/>
    <property type="project" value="InterPro"/>
</dbReference>
<comment type="function">
    <text evidence="4">Is involved in the conjugation of reduced glutathione to a wide number of exogenous and endogenous hydrophobic electrophiles.</text>
</comment>
<gene>
    <name evidence="7" type="ORF">Din_005550</name>
</gene>
<dbReference type="InterPro" id="IPR004045">
    <property type="entry name" value="Glutathione_S-Trfase_N"/>
</dbReference>
<dbReference type="AlphaFoldDB" id="A0A5B6YWR8"/>
<feature type="domain" description="GST C-terminal" evidence="6">
    <location>
        <begin position="88"/>
        <end position="213"/>
    </location>
</feature>
<dbReference type="SFLD" id="SFLDG01152">
    <property type="entry name" value="Main.3:_Omega-_and_Tau-like"/>
    <property type="match status" value="1"/>
</dbReference>
<dbReference type="CDD" id="cd03058">
    <property type="entry name" value="GST_N_Tau"/>
    <property type="match status" value="1"/>
</dbReference>
<sequence length="228" mass="26035">MSGTDLKLLGTKESLFTYRIVWALKLKGIEYEFVEEDLFNKSPLLLESNPIYKKVPVLIHGGKPISESLVILDYIDETWKNNPILSTDPQERAYARFWAKFVDEKFYEASIKAFFLTGEDQAKGVESIAEALQFLEGEIAGKKKFFFGGEAIGFLDIVVGWIAHWFQFVEEVGGFKVMDSMKYPAFDSWTKNFLEVPVIKENLPPHEELRRVFQGFQQMGLAAVGAKE</sequence>
<evidence type="ECO:0000313" key="7">
    <source>
        <dbReference type="EMBL" id="MPA36109.1"/>
    </source>
</evidence>
<dbReference type="InterPro" id="IPR036249">
    <property type="entry name" value="Thioredoxin-like_sf"/>
</dbReference>
<dbReference type="Gene3D" id="3.40.30.10">
    <property type="entry name" value="Glutaredoxin"/>
    <property type="match status" value="1"/>
</dbReference>